<dbReference type="Gene3D" id="3.40.50.10190">
    <property type="entry name" value="BRCT domain"/>
    <property type="match status" value="1"/>
</dbReference>
<dbReference type="FunFam" id="1.10.150.110:FF:000005">
    <property type="entry name" value="DNA polymerase POL4"/>
    <property type="match status" value="1"/>
</dbReference>
<dbReference type="InterPro" id="IPR001357">
    <property type="entry name" value="BRCT_dom"/>
</dbReference>
<feature type="domain" description="BRCT" evidence="14">
    <location>
        <begin position="34"/>
        <end position="127"/>
    </location>
</feature>
<dbReference type="InterPro" id="IPR002054">
    <property type="entry name" value="DNA-dir_DNA_pol_X"/>
</dbReference>
<dbReference type="SUPFAM" id="SSF81585">
    <property type="entry name" value="PsbU/PolX domain-like"/>
    <property type="match status" value="1"/>
</dbReference>
<dbReference type="InterPro" id="IPR010996">
    <property type="entry name" value="HHH_MUS81"/>
</dbReference>
<dbReference type="PRINTS" id="PR00869">
    <property type="entry name" value="DNAPOLX"/>
</dbReference>
<dbReference type="Pfam" id="PF10391">
    <property type="entry name" value="DNA_pol_lambd_f"/>
    <property type="match status" value="1"/>
</dbReference>
<feature type="region of interest" description="Disordered" evidence="13">
    <location>
        <begin position="339"/>
        <end position="363"/>
    </location>
</feature>
<keyword evidence="11" id="KW-0456">Lyase</keyword>
<evidence type="ECO:0000256" key="6">
    <source>
        <dbReference type="ARBA" id="ARBA00022705"/>
    </source>
</evidence>
<evidence type="ECO:0000256" key="1">
    <source>
        <dbReference type="ARBA" id="ARBA00008323"/>
    </source>
</evidence>
<dbReference type="GO" id="GO:0003677">
    <property type="term" value="F:DNA binding"/>
    <property type="evidence" value="ECO:0007669"/>
    <property type="project" value="UniProtKB-KW"/>
</dbReference>
<comment type="caution">
    <text evidence="15">The sequence shown here is derived from an EMBL/GenBank/DDBJ whole genome shotgun (WGS) entry which is preliminary data.</text>
</comment>
<sequence>MSPRKRSRSSSISSSDSQPRKRQRSSSDGSEPDKRLKVYIVQAKLSADEVASLYALVDHHSVNESLDFELTPSPRDADVIVTAVHMRKRLERHIDWALAKEKPIVTPDWLFNSVSAGELLPCGKFAALSELHDETVHNCPDGDDDSDTAASSPPTDSLLHLRSPSQEPAASADLDWKSRYACCRASPLVCVNQHLVSRLAIIRRSRELEDDKISALSYDHAIGMIKSYPYELTEDRLNEVNSLPHIGPKMISRIEEYLDNGDIEEAETIANSQRYQSLEAFTDLYGVGATTARKLYAAGCRTFEDVERYYGVSYEDEAEEEADLDDGLKTEETDDLHLASQHNDRASQHNDRKPPRPLRFAKPKIPSITPRVALDLRDDLDQRIPREEVQEIFAVIVRELNAVRPGCVATIVGGYRRGKSLSGDVDIVIGHPNLSPTGKQVKGLSSRLVERLYERGLVTHLMYLSGFHAPDVTRAAHWDALEKALTVFVLPGGVRRRVDLIFAAPEAYWTAVVGWTGSKTFERDLRRWAAEQKELKFDSTGLTRRSNGELLVPTSEEDVFRLLGLGWVPPTLRNADA</sequence>
<dbReference type="STRING" id="97359.A0A550CWE5"/>
<evidence type="ECO:0000256" key="10">
    <source>
        <dbReference type="ARBA" id="ARBA00023204"/>
    </source>
</evidence>
<keyword evidence="8" id="KW-0239">DNA-directed DNA polymerase</keyword>
<dbReference type="SUPFAM" id="SSF81301">
    <property type="entry name" value="Nucleotidyltransferase"/>
    <property type="match status" value="1"/>
</dbReference>
<dbReference type="OrthoDB" id="205514at2759"/>
<dbReference type="EMBL" id="VDMD01000001">
    <property type="protein sequence ID" value="TRM69112.1"/>
    <property type="molecule type" value="Genomic_DNA"/>
</dbReference>
<dbReference type="AlphaFoldDB" id="A0A550CWE5"/>
<comment type="catalytic activity">
    <reaction evidence="12">
        <text>DNA(n) + a 2'-deoxyribonucleoside 5'-triphosphate = DNA(n+1) + diphosphate</text>
        <dbReference type="Rhea" id="RHEA:22508"/>
        <dbReference type="Rhea" id="RHEA-COMP:17339"/>
        <dbReference type="Rhea" id="RHEA-COMP:17340"/>
        <dbReference type="ChEBI" id="CHEBI:33019"/>
        <dbReference type="ChEBI" id="CHEBI:61560"/>
        <dbReference type="ChEBI" id="CHEBI:173112"/>
        <dbReference type="EC" id="2.7.7.7"/>
    </reaction>
</comment>
<dbReference type="EC" id="2.7.7.7" evidence="2"/>
<dbReference type="Proteomes" id="UP000320762">
    <property type="component" value="Unassembled WGS sequence"/>
</dbReference>
<evidence type="ECO:0000256" key="9">
    <source>
        <dbReference type="ARBA" id="ARBA00023125"/>
    </source>
</evidence>
<comment type="similarity">
    <text evidence="1">Belongs to the DNA polymerase type-X family.</text>
</comment>
<dbReference type="SUPFAM" id="SSF47802">
    <property type="entry name" value="DNA polymerase beta, N-terminal domain-like"/>
    <property type="match status" value="1"/>
</dbReference>
<dbReference type="PANTHER" id="PTHR11276:SF28">
    <property type="entry name" value="DNA POLYMERASE LAMBDA"/>
    <property type="match status" value="1"/>
</dbReference>
<keyword evidence="3" id="KW-0237">DNA synthesis</keyword>
<dbReference type="Pfam" id="PF14791">
    <property type="entry name" value="DNA_pol_B_thumb"/>
    <property type="match status" value="1"/>
</dbReference>
<dbReference type="InterPro" id="IPR036420">
    <property type="entry name" value="BRCT_dom_sf"/>
</dbReference>
<evidence type="ECO:0000256" key="5">
    <source>
        <dbReference type="ARBA" id="ARBA00022695"/>
    </source>
</evidence>
<evidence type="ECO:0000256" key="13">
    <source>
        <dbReference type="SAM" id="MobiDB-lite"/>
    </source>
</evidence>
<dbReference type="InterPro" id="IPR029398">
    <property type="entry name" value="PolB_thumb"/>
</dbReference>
<dbReference type="PROSITE" id="PS50172">
    <property type="entry name" value="BRCT"/>
    <property type="match status" value="1"/>
</dbReference>
<evidence type="ECO:0000256" key="12">
    <source>
        <dbReference type="ARBA" id="ARBA00049244"/>
    </source>
</evidence>
<dbReference type="Gene3D" id="3.30.210.10">
    <property type="entry name" value="DNA polymerase, thumb domain"/>
    <property type="match status" value="1"/>
</dbReference>
<dbReference type="FunFam" id="3.30.210.10:FF:000005">
    <property type="entry name" value="DNA polymerase IV"/>
    <property type="match status" value="1"/>
</dbReference>
<keyword evidence="4" id="KW-0808">Transferase</keyword>
<evidence type="ECO:0000256" key="7">
    <source>
        <dbReference type="ARBA" id="ARBA00022763"/>
    </source>
</evidence>
<dbReference type="InterPro" id="IPR022312">
    <property type="entry name" value="DNA_pol_X"/>
</dbReference>
<organism evidence="15 16">
    <name type="scientific">Schizophyllum amplum</name>
    <dbReference type="NCBI Taxonomy" id="97359"/>
    <lineage>
        <taxon>Eukaryota</taxon>
        <taxon>Fungi</taxon>
        <taxon>Dikarya</taxon>
        <taxon>Basidiomycota</taxon>
        <taxon>Agaricomycotina</taxon>
        <taxon>Agaricomycetes</taxon>
        <taxon>Agaricomycetidae</taxon>
        <taxon>Agaricales</taxon>
        <taxon>Schizophyllaceae</taxon>
        <taxon>Schizophyllum</taxon>
    </lineage>
</organism>
<evidence type="ECO:0000256" key="3">
    <source>
        <dbReference type="ARBA" id="ARBA00022634"/>
    </source>
</evidence>
<keyword evidence="7" id="KW-0227">DNA damage</keyword>
<protein>
    <recommendedName>
        <fullName evidence="2">DNA-directed DNA polymerase</fullName>
        <ecNumber evidence="2">2.7.7.7</ecNumber>
    </recommendedName>
</protein>
<dbReference type="InterPro" id="IPR018944">
    <property type="entry name" value="DNA_pol_lambd_fingers_domain"/>
</dbReference>
<name>A0A550CWE5_9AGAR</name>
<feature type="compositionally biased region" description="Basic and acidic residues" evidence="13">
    <location>
        <begin position="339"/>
        <end position="354"/>
    </location>
</feature>
<dbReference type="InterPro" id="IPR037160">
    <property type="entry name" value="DNA_Pol_thumb_sf"/>
</dbReference>
<dbReference type="GO" id="GO:0006303">
    <property type="term" value="P:double-strand break repair via nonhomologous end joining"/>
    <property type="evidence" value="ECO:0007669"/>
    <property type="project" value="TreeGrafter"/>
</dbReference>
<dbReference type="GO" id="GO:0016829">
    <property type="term" value="F:lyase activity"/>
    <property type="evidence" value="ECO:0007669"/>
    <property type="project" value="UniProtKB-KW"/>
</dbReference>
<feature type="region of interest" description="Disordered" evidence="13">
    <location>
        <begin position="1"/>
        <end position="33"/>
    </location>
</feature>
<gene>
    <name evidence="15" type="ORF">BD626DRAFT_562908</name>
</gene>
<feature type="region of interest" description="Disordered" evidence="13">
    <location>
        <begin position="136"/>
        <end position="166"/>
    </location>
</feature>
<evidence type="ECO:0000256" key="2">
    <source>
        <dbReference type="ARBA" id="ARBA00012417"/>
    </source>
</evidence>
<accession>A0A550CWE5</accession>
<dbReference type="Gene3D" id="1.10.150.20">
    <property type="entry name" value="5' to 3' exonuclease, C-terminal subdomain"/>
    <property type="match status" value="1"/>
</dbReference>
<dbReference type="CDD" id="cd00141">
    <property type="entry name" value="NT_POLXc"/>
    <property type="match status" value="1"/>
</dbReference>
<evidence type="ECO:0000256" key="11">
    <source>
        <dbReference type="ARBA" id="ARBA00023239"/>
    </source>
</evidence>
<dbReference type="InterPro" id="IPR019843">
    <property type="entry name" value="DNA_pol-X_BS"/>
</dbReference>
<dbReference type="PROSITE" id="PS00522">
    <property type="entry name" value="DNA_POLYMERASE_X"/>
    <property type="match status" value="1"/>
</dbReference>
<evidence type="ECO:0000313" key="16">
    <source>
        <dbReference type="Proteomes" id="UP000320762"/>
    </source>
</evidence>
<keyword evidence="6" id="KW-0235">DNA replication</keyword>
<evidence type="ECO:0000259" key="14">
    <source>
        <dbReference type="PROSITE" id="PS50172"/>
    </source>
</evidence>
<evidence type="ECO:0000313" key="15">
    <source>
        <dbReference type="EMBL" id="TRM69112.1"/>
    </source>
</evidence>
<keyword evidence="5" id="KW-0548">Nucleotidyltransferase</keyword>
<dbReference type="GO" id="GO:0006260">
    <property type="term" value="P:DNA replication"/>
    <property type="evidence" value="ECO:0007669"/>
    <property type="project" value="UniProtKB-KW"/>
</dbReference>
<dbReference type="GO" id="GO:0003887">
    <property type="term" value="F:DNA-directed DNA polymerase activity"/>
    <property type="evidence" value="ECO:0007669"/>
    <property type="project" value="UniProtKB-KW"/>
</dbReference>
<keyword evidence="16" id="KW-1185">Reference proteome</keyword>
<dbReference type="InterPro" id="IPR028207">
    <property type="entry name" value="DNA_pol_B_palm_palm"/>
</dbReference>
<proteinExistence type="inferred from homology"/>
<evidence type="ECO:0000256" key="8">
    <source>
        <dbReference type="ARBA" id="ARBA00022932"/>
    </source>
</evidence>
<dbReference type="Gene3D" id="1.10.150.110">
    <property type="entry name" value="DNA polymerase beta, N-terminal domain-like"/>
    <property type="match status" value="1"/>
</dbReference>
<keyword evidence="10" id="KW-0234">DNA repair</keyword>
<dbReference type="Pfam" id="PF14716">
    <property type="entry name" value="HHH_8"/>
    <property type="match status" value="1"/>
</dbReference>
<feature type="compositionally biased region" description="Low complexity" evidence="13">
    <location>
        <begin position="148"/>
        <end position="157"/>
    </location>
</feature>
<dbReference type="GO" id="GO:0005634">
    <property type="term" value="C:nucleus"/>
    <property type="evidence" value="ECO:0007669"/>
    <property type="project" value="TreeGrafter"/>
</dbReference>
<dbReference type="InterPro" id="IPR027421">
    <property type="entry name" value="DNA_pol_lamdba_lyase_dom_sf"/>
</dbReference>
<dbReference type="PANTHER" id="PTHR11276">
    <property type="entry name" value="DNA POLYMERASE TYPE-X FAMILY MEMBER"/>
    <property type="match status" value="1"/>
</dbReference>
<dbReference type="SMART" id="SM00483">
    <property type="entry name" value="POLXc"/>
    <property type="match status" value="1"/>
</dbReference>
<dbReference type="Gene3D" id="3.30.460.10">
    <property type="entry name" value="Beta Polymerase, domain 2"/>
    <property type="match status" value="1"/>
</dbReference>
<dbReference type="InterPro" id="IPR043519">
    <property type="entry name" value="NT_sf"/>
</dbReference>
<keyword evidence="9" id="KW-0238">DNA-binding</keyword>
<reference evidence="15 16" key="1">
    <citation type="journal article" date="2019" name="New Phytol.">
        <title>Comparative genomics reveals unique wood-decay strategies and fruiting body development in the Schizophyllaceae.</title>
        <authorList>
            <person name="Almasi E."/>
            <person name="Sahu N."/>
            <person name="Krizsan K."/>
            <person name="Balint B."/>
            <person name="Kovacs G.M."/>
            <person name="Kiss B."/>
            <person name="Cseklye J."/>
            <person name="Drula E."/>
            <person name="Henrissat B."/>
            <person name="Nagy I."/>
            <person name="Chovatia M."/>
            <person name="Adam C."/>
            <person name="LaButti K."/>
            <person name="Lipzen A."/>
            <person name="Riley R."/>
            <person name="Grigoriev I.V."/>
            <person name="Nagy L.G."/>
        </authorList>
    </citation>
    <scope>NUCLEOTIDE SEQUENCE [LARGE SCALE GENOMIC DNA]</scope>
    <source>
        <strain evidence="15 16">NL-1724</strain>
    </source>
</reference>
<dbReference type="Pfam" id="PF14792">
    <property type="entry name" value="DNA_pol_B_palm"/>
    <property type="match status" value="1"/>
</dbReference>
<evidence type="ECO:0000256" key="4">
    <source>
        <dbReference type="ARBA" id="ARBA00022679"/>
    </source>
</evidence>
<dbReference type="SUPFAM" id="SSF52113">
    <property type="entry name" value="BRCT domain"/>
    <property type="match status" value="1"/>
</dbReference>